<organism evidence="2 3">
    <name type="scientific">Eumeta variegata</name>
    <name type="common">Bagworm moth</name>
    <name type="synonym">Eumeta japonica</name>
    <dbReference type="NCBI Taxonomy" id="151549"/>
    <lineage>
        <taxon>Eukaryota</taxon>
        <taxon>Metazoa</taxon>
        <taxon>Ecdysozoa</taxon>
        <taxon>Arthropoda</taxon>
        <taxon>Hexapoda</taxon>
        <taxon>Insecta</taxon>
        <taxon>Pterygota</taxon>
        <taxon>Neoptera</taxon>
        <taxon>Endopterygota</taxon>
        <taxon>Lepidoptera</taxon>
        <taxon>Glossata</taxon>
        <taxon>Ditrysia</taxon>
        <taxon>Tineoidea</taxon>
        <taxon>Psychidae</taxon>
        <taxon>Oiketicinae</taxon>
        <taxon>Eumeta</taxon>
    </lineage>
</organism>
<accession>A0A4C1XZ31</accession>
<evidence type="ECO:0000313" key="2">
    <source>
        <dbReference type="EMBL" id="GBP67455.1"/>
    </source>
</evidence>
<protein>
    <submittedName>
        <fullName evidence="2">Uncharacterized protein</fullName>
    </submittedName>
</protein>
<evidence type="ECO:0000313" key="3">
    <source>
        <dbReference type="Proteomes" id="UP000299102"/>
    </source>
</evidence>
<proteinExistence type="predicted"/>
<sequence>MRRRTTNMNPGTPRPAAAGRRSHAFPSAAVYPRISRSGGRRRRANRAVDLLSGIYYELDYTFRYGRVRGSPLKSHHYLRFHRCRCPRVTAHGGVPRSVMYRSTPYLVR</sequence>
<feature type="compositionally biased region" description="Polar residues" evidence="1">
    <location>
        <begin position="1"/>
        <end position="10"/>
    </location>
</feature>
<feature type="region of interest" description="Disordered" evidence="1">
    <location>
        <begin position="1"/>
        <end position="40"/>
    </location>
</feature>
<reference evidence="2 3" key="1">
    <citation type="journal article" date="2019" name="Commun. Biol.">
        <title>The bagworm genome reveals a unique fibroin gene that provides high tensile strength.</title>
        <authorList>
            <person name="Kono N."/>
            <person name="Nakamura H."/>
            <person name="Ohtoshi R."/>
            <person name="Tomita M."/>
            <person name="Numata K."/>
            <person name="Arakawa K."/>
        </authorList>
    </citation>
    <scope>NUCLEOTIDE SEQUENCE [LARGE SCALE GENOMIC DNA]</scope>
</reference>
<keyword evidence="3" id="KW-1185">Reference proteome</keyword>
<dbReference type="Proteomes" id="UP000299102">
    <property type="component" value="Unassembled WGS sequence"/>
</dbReference>
<name>A0A4C1XZ31_EUMVA</name>
<comment type="caution">
    <text evidence="2">The sequence shown here is derived from an EMBL/GenBank/DDBJ whole genome shotgun (WGS) entry which is preliminary data.</text>
</comment>
<evidence type="ECO:0000256" key="1">
    <source>
        <dbReference type="SAM" id="MobiDB-lite"/>
    </source>
</evidence>
<dbReference type="EMBL" id="BGZK01000984">
    <property type="protein sequence ID" value="GBP67455.1"/>
    <property type="molecule type" value="Genomic_DNA"/>
</dbReference>
<gene>
    <name evidence="2" type="ORF">EVAR_49349_1</name>
</gene>
<dbReference type="AlphaFoldDB" id="A0A4C1XZ31"/>